<dbReference type="AlphaFoldDB" id="L7FNK8"/>
<protein>
    <submittedName>
        <fullName evidence="1">Actin, putative</fullName>
    </submittedName>
</protein>
<name>L7FNK8_ENTIV</name>
<proteinExistence type="predicted"/>
<dbReference type="PRINTS" id="PR00190">
    <property type="entry name" value="ACTIN"/>
</dbReference>
<dbReference type="EMBL" id="KB206744">
    <property type="protein sequence ID" value="ELP88580.1"/>
    <property type="molecule type" value="Genomic_DNA"/>
</dbReference>
<dbReference type="InterPro" id="IPR004000">
    <property type="entry name" value="Actin"/>
</dbReference>
<dbReference type="OMA" id="ESINYTK"/>
<evidence type="ECO:0000313" key="1">
    <source>
        <dbReference type="EMBL" id="ELP88580.1"/>
    </source>
</evidence>
<reference evidence="1 2" key="1">
    <citation type="submission" date="2012-10" db="EMBL/GenBank/DDBJ databases">
        <authorList>
            <person name="Zafar N."/>
            <person name="Inman J."/>
            <person name="Hall N."/>
            <person name="Lorenzi H."/>
            <person name="Caler E."/>
        </authorList>
    </citation>
    <scope>NUCLEOTIDE SEQUENCE [LARGE SCALE GENOMIC DNA]</scope>
    <source>
        <strain evidence="1 2">IP1</strain>
    </source>
</reference>
<sequence>MTEQLLSDNVGIFNIGSFKTKIGYANKEAPEEVFKSVVGYLKCVYYGCGQAIRDTYVGKYFIHNCYSMNLKYPVQRGLVSDRDNFDYIVHYKSPVLLTESINYTKTTRKNLCMTMFEGFNCPYFCLVSQPVLSLMSTGQSTGYCVECGDGITQFVPIYEGS</sequence>
<dbReference type="PANTHER" id="PTHR11937">
    <property type="entry name" value="ACTIN"/>
    <property type="match status" value="1"/>
</dbReference>
<gene>
    <name evidence="1" type="ORF">EIN_472000</name>
</gene>
<keyword evidence="2" id="KW-1185">Reference proteome</keyword>
<organism evidence="1 2">
    <name type="scientific">Entamoeba invadens IP1</name>
    <dbReference type="NCBI Taxonomy" id="370355"/>
    <lineage>
        <taxon>Eukaryota</taxon>
        <taxon>Amoebozoa</taxon>
        <taxon>Evosea</taxon>
        <taxon>Archamoebae</taxon>
        <taxon>Mastigamoebida</taxon>
        <taxon>Entamoebidae</taxon>
        <taxon>Entamoeba</taxon>
    </lineage>
</organism>
<dbReference type="VEuPathDB" id="AmoebaDB:EIN_472000"/>
<dbReference type="KEGG" id="eiv:EIN_472000"/>
<dbReference type="SUPFAM" id="SSF53067">
    <property type="entry name" value="Actin-like ATPase domain"/>
    <property type="match status" value="1"/>
</dbReference>
<dbReference type="OrthoDB" id="6220758at2759"/>
<dbReference type="Proteomes" id="UP000014680">
    <property type="component" value="Unassembled WGS sequence"/>
</dbReference>
<dbReference type="RefSeq" id="XP_004255351.1">
    <property type="nucleotide sequence ID" value="XM_004255303.1"/>
</dbReference>
<accession>L7FNK8</accession>
<dbReference type="Pfam" id="PF00022">
    <property type="entry name" value="Actin"/>
    <property type="match status" value="1"/>
</dbReference>
<dbReference type="GeneID" id="14887562"/>
<dbReference type="InterPro" id="IPR043129">
    <property type="entry name" value="ATPase_NBD"/>
</dbReference>
<evidence type="ECO:0000313" key="2">
    <source>
        <dbReference type="Proteomes" id="UP000014680"/>
    </source>
</evidence>
<dbReference type="Gene3D" id="3.30.420.40">
    <property type="match status" value="1"/>
</dbReference>